<proteinExistence type="predicted"/>
<keyword evidence="2" id="KW-1185">Reference proteome</keyword>
<comment type="caution">
    <text evidence="1">The sequence shown here is derived from an EMBL/GenBank/DDBJ whole genome shotgun (WGS) entry which is preliminary data.</text>
</comment>
<name>A0A6N6NU47_9ACTN</name>
<dbReference type="OrthoDB" id="3177747at2"/>
<dbReference type="RefSeq" id="WP_158048832.1">
    <property type="nucleotide sequence ID" value="NZ_DBEYOF010000010.1"/>
</dbReference>
<evidence type="ECO:0000313" key="1">
    <source>
        <dbReference type="EMBL" id="KAB1642023.1"/>
    </source>
</evidence>
<organism evidence="1 2">
    <name type="scientific">Ellagibacter isourolithinifaciens</name>
    <dbReference type="NCBI Taxonomy" id="2137581"/>
    <lineage>
        <taxon>Bacteria</taxon>
        <taxon>Bacillati</taxon>
        <taxon>Actinomycetota</taxon>
        <taxon>Coriobacteriia</taxon>
        <taxon>Eggerthellales</taxon>
        <taxon>Eggerthellaceae</taxon>
        <taxon>Ellagibacter</taxon>
    </lineage>
</organism>
<gene>
    <name evidence="1" type="ORF">F8C90_02265</name>
</gene>
<dbReference type="AlphaFoldDB" id="A0A6N6NU47"/>
<accession>A0A6N6NU47</accession>
<sequence length="174" mass="17465">MGQGRRALAALLSVAVAVVLAVAIDDGLGVAGAATKMGRALWAEDAGDQVKFALEGGSGSGDGDAAVSLAGEQTGIEAVPPWFEEELFALGGAKSVRVSGEGGVVGFSCAHSAESEFSQIEGELTRKGWVESETGIEGCSVFVKEGGVCLWAMVSCVPVGEGASVVVQCAISED</sequence>
<protein>
    <submittedName>
        <fullName evidence="1">Uncharacterized protein</fullName>
    </submittedName>
</protein>
<reference evidence="1 2" key="1">
    <citation type="submission" date="2019-09" db="EMBL/GenBank/DDBJ databases">
        <title>Whole genome shotgun sequencing (WGS) of Ellagibacter isourolithinifaciens DSM 104140(T) and Adlercreutzia muris DSM 29508(T).</title>
        <authorList>
            <person name="Stoll D.A."/>
            <person name="Danylec N."/>
            <person name="Huch M."/>
        </authorList>
    </citation>
    <scope>NUCLEOTIDE SEQUENCE [LARGE SCALE GENOMIC DNA]</scope>
    <source>
        <strain evidence="1 2">DSM 104140</strain>
    </source>
</reference>
<dbReference type="GeneID" id="98657224"/>
<dbReference type="Proteomes" id="UP000468668">
    <property type="component" value="Unassembled WGS sequence"/>
</dbReference>
<dbReference type="EMBL" id="WAJR01000003">
    <property type="protein sequence ID" value="KAB1642023.1"/>
    <property type="molecule type" value="Genomic_DNA"/>
</dbReference>
<evidence type="ECO:0000313" key="2">
    <source>
        <dbReference type="Proteomes" id="UP000468668"/>
    </source>
</evidence>